<evidence type="ECO:0000256" key="5">
    <source>
        <dbReference type="ARBA" id="ARBA00013189"/>
    </source>
</evidence>
<evidence type="ECO:0000256" key="8">
    <source>
        <dbReference type="ARBA" id="ARBA00023144"/>
    </source>
</evidence>
<evidence type="ECO:0000256" key="9">
    <source>
        <dbReference type="ARBA" id="ARBA00023235"/>
    </source>
</evidence>
<evidence type="ECO:0000256" key="4">
    <source>
        <dbReference type="ARBA" id="ARBA00007637"/>
    </source>
</evidence>
<comment type="similarity">
    <text evidence="4 10">Belongs to the NAD(P)-dependent epimerase/dehydratase family.</text>
</comment>
<feature type="domain" description="NAD-dependent epimerase/dehydratase" evidence="11">
    <location>
        <begin position="8"/>
        <end position="268"/>
    </location>
</feature>
<evidence type="ECO:0000313" key="13">
    <source>
        <dbReference type="Proteomes" id="UP001595548"/>
    </source>
</evidence>
<proteinExistence type="inferred from homology"/>
<accession>A0ABV7HVA5</accession>
<comment type="caution">
    <text evidence="12">The sequence shown here is derived from an EMBL/GenBank/DDBJ whole genome shotgun (WGS) entry which is preliminary data.</text>
</comment>
<dbReference type="Pfam" id="PF01370">
    <property type="entry name" value="Epimerase"/>
    <property type="match status" value="1"/>
</dbReference>
<dbReference type="EC" id="5.1.3.2" evidence="5 10"/>
<keyword evidence="13" id="KW-1185">Reference proteome</keyword>
<evidence type="ECO:0000256" key="7">
    <source>
        <dbReference type="ARBA" id="ARBA00023027"/>
    </source>
</evidence>
<dbReference type="SUPFAM" id="SSF51735">
    <property type="entry name" value="NAD(P)-binding Rossmann-fold domains"/>
    <property type="match status" value="1"/>
</dbReference>
<keyword evidence="9 10" id="KW-0413">Isomerase</keyword>
<dbReference type="PANTHER" id="PTHR43725:SF47">
    <property type="entry name" value="UDP-GLUCOSE 4-EPIMERASE"/>
    <property type="match status" value="1"/>
</dbReference>
<dbReference type="InterPro" id="IPR005886">
    <property type="entry name" value="UDP_G4E"/>
</dbReference>
<evidence type="ECO:0000256" key="10">
    <source>
        <dbReference type="RuleBase" id="RU366046"/>
    </source>
</evidence>
<dbReference type="RefSeq" id="WP_382418117.1">
    <property type="nucleotide sequence ID" value="NZ_AP031500.1"/>
</dbReference>
<dbReference type="Proteomes" id="UP001595548">
    <property type="component" value="Unassembled WGS sequence"/>
</dbReference>
<keyword evidence="8" id="KW-0299">Galactose metabolism</keyword>
<dbReference type="CDD" id="cd05247">
    <property type="entry name" value="UDP_G4E_1_SDR_e"/>
    <property type="match status" value="1"/>
</dbReference>
<comment type="pathway">
    <text evidence="3 10">Carbohydrate metabolism; galactose metabolism.</text>
</comment>
<dbReference type="PANTHER" id="PTHR43725">
    <property type="entry name" value="UDP-GLUCOSE 4-EPIMERASE"/>
    <property type="match status" value="1"/>
</dbReference>
<dbReference type="NCBIfam" id="NF007956">
    <property type="entry name" value="PRK10675.1"/>
    <property type="match status" value="1"/>
</dbReference>
<dbReference type="NCBIfam" id="TIGR01179">
    <property type="entry name" value="galE"/>
    <property type="match status" value="1"/>
</dbReference>
<dbReference type="InterPro" id="IPR036291">
    <property type="entry name" value="NAD(P)-bd_dom_sf"/>
</dbReference>
<evidence type="ECO:0000256" key="3">
    <source>
        <dbReference type="ARBA" id="ARBA00004947"/>
    </source>
</evidence>
<dbReference type="EMBL" id="JBHRTL010000031">
    <property type="protein sequence ID" value="MFC3156743.1"/>
    <property type="molecule type" value="Genomic_DNA"/>
</dbReference>
<evidence type="ECO:0000256" key="1">
    <source>
        <dbReference type="ARBA" id="ARBA00000083"/>
    </source>
</evidence>
<gene>
    <name evidence="12" type="primary">galE</name>
    <name evidence="12" type="ORF">ACFOEB_16150</name>
</gene>
<organism evidence="12 13">
    <name type="scientific">Gilvimarinus japonicus</name>
    <dbReference type="NCBI Taxonomy" id="1796469"/>
    <lineage>
        <taxon>Bacteria</taxon>
        <taxon>Pseudomonadati</taxon>
        <taxon>Pseudomonadota</taxon>
        <taxon>Gammaproteobacteria</taxon>
        <taxon>Cellvibrionales</taxon>
        <taxon>Cellvibrionaceae</taxon>
        <taxon>Gilvimarinus</taxon>
    </lineage>
</organism>
<comment type="catalytic activity">
    <reaction evidence="1 10">
        <text>UDP-alpha-D-glucose = UDP-alpha-D-galactose</text>
        <dbReference type="Rhea" id="RHEA:22168"/>
        <dbReference type="ChEBI" id="CHEBI:58885"/>
        <dbReference type="ChEBI" id="CHEBI:66914"/>
        <dbReference type="EC" id="5.1.3.2"/>
    </reaction>
</comment>
<keyword evidence="10" id="KW-0119">Carbohydrate metabolism</keyword>
<dbReference type="Gene3D" id="3.90.25.10">
    <property type="entry name" value="UDP-galactose 4-epimerase, domain 1"/>
    <property type="match status" value="1"/>
</dbReference>
<evidence type="ECO:0000313" key="12">
    <source>
        <dbReference type="EMBL" id="MFC3156743.1"/>
    </source>
</evidence>
<comment type="subunit">
    <text evidence="10">Homodimer.</text>
</comment>
<reference evidence="13" key="1">
    <citation type="journal article" date="2019" name="Int. J. Syst. Evol. Microbiol.">
        <title>The Global Catalogue of Microorganisms (GCM) 10K type strain sequencing project: providing services to taxonomists for standard genome sequencing and annotation.</title>
        <authorList>
            <consortium name="The Broad Institute Genomics Platform"/>
            <consortium name="The Broad Institute Genome Sequencing Center for Infectious Disease"/>
            <person name="Wu L."/>
            <person name="Ma J."/>
        </authorList>
    </citation>
    <scope>NUCLEOTIDE SEQUENCE [LARGE SCALE GENOMIC DNA]</scope>
    <source>
        <strain evidence="13">KCTC 52141</strain>
    </source>
</reference>
<sequence length="343" mass="36870">MSPQDTEVLVTGGAGYIGSHVCVALIEAGFTPVIVDNFCNSKPLVLDRIAEITGVRPTVYELDINDSATLADVFARHNIQAVMHFAGLKAVGESTQIPLAYYRDNVAGALTLCEAMAEAGVRNLIFSSSATVYGDPASVPIDESFPRSATNPYGRSKLMIEQMLEDVAAAPESGWNISLLRYFNPVGAHQSGRIGEDPSGIPNNLVPYVAQVAVGKRPFLQVFGDDYATPDGTGVRDYIHVVDLAAGHVAALTRSLPLPPGCRAYNLGTGIGCSVLEVLRAFEQACGKTLAYKVLPRRPGDIAQCYADPAFACEALGWRAERDLAQMMQDSWRWQSNNPDGYV</sequence>
<evidence type="ECO:0000256" key="2">
    <source>
        <dbReference type="ARBA" id="ARBA00001911"/>
    </source>
</evidence>
<evidence type="ECO:0000259" key="11">
    <source>
        <dbReference type="Pfam" id="PF01370"/>
    </source>
</evidence>
<name>A0ABV7HVA5_9GAMM</name>
<keyword evidence="7 10" id="KW-0520">NAD</keyword>
<evidence type="ECO:0000256" key="6">
    <source>
        <dbReference type="ARBA" id="ARBA00018569"/>
    </source>
</evidence>
<dbReference type="GO" id="GO:0003978">
    <property type="term" value="F:UDP-glucose 4-epimerase activity"/>
    <property type="evidence" value="ECO:0007669"/>
    <property type="project" value="UniProtKB-EC"/>
</dbReference>
<comment type="cofactor">
    <cofactor evidence="2 10">
        <name>NAD(+)</name>
        <dbReference type="ChEBI" id="CHEBI:57540"/>
    </cofactor>
</comment>
<dbReference type="InterPro" id="IPR001509">
    <property type="entry name" value="Epimerase_deHydtase"/>
</dbReference>
<protein>
    <recommendedName>
        <fullName evidence="6 10">UDP-glucose 4-epimerase</fullName>
        <ecNumber evidence="5 10">5.1.3.2</ecNumber>
    </recommendedName>
</protein>
<dbReference type="Gene3D" id="3.40.50.720">
    <property type="entry name" value="NAD(P)-binding Rossmann-like Domain"/>
    <property type="match status" value="1"/>
</dbReference>